<comment type="caution">
    <text evidence="1">The sequence shown here is derived from an EMBL/GenBank/DDBJ whole genome shotgun (WGS) entry which is preliminary data.</text>
</comment>
<dbReference type="Proteomes" id="UP000696573">
    <property type="component" value="Unassembled WGS sequence"/>
</dbReference>
<evidence type="ECO:0000313" key="2">
    <source>
        <dbReference type="Proteomes" id="UP000696573"/>
    </source>
</evidence>
<organism evidence="1 2">
    <name type="scientific">Clonostachys rhizophaga</name>
    <dbReference type="NCBI Taxonomy" id="160324"/>
    <lineage>
        <taxon>Eukaryota</taxon>
        <taxon>Fungi</taxon>
        <taxon>Dikarya</taxon>
        <taxon>Ascomycota</taxon>
        <taxon>Pezizomycotina</taxon>
        <taxon>Sordariomycetes</taxon>
        <taxon>Hypocreomycetidae</taxon>
        <taxon>Hypocreales</taxon>
        <taxon>Bionectriaceae</taxon>
        <taxon>Clonostachys</taxon>
    </lineage>
</organism>
<dbReference type="AntiFam" id="ANF00149">
    <property type="entry name" value="Shadow ORF (opposite cshA)"/>
</dbReference>
<gene>
    <name evidence="1" type="ORF">CRHIZ90672A_00000724</name>
</gene>
<evidence type="ECO:0000313" key="1">
    <source>
        <dbReference type="EMBL" id="CAH0024306.1"/>
    </source>
</evidence>
<reference evidence="1" key="1">
    <citation type="submission" date="2021-10" db="EMBL/GenBank/DDBJ databases">
        <authorList>
            <person name="Piombo E."/>
        </authorList>
    </citation>
    <scope>NUCLEOTIDE SEQUENCE</scope>
</reference>
<keyword evidence="2" id="KW-1185">Reference proteome</keyword>
<accession>A0A9N9VJK0</accession>
<dbReference type="EMBL" id="CABFNQ020000694">
    <property type="protein sequence ID" value="CAH0024306.1"/>
    <property type="molecule type" value="Genomic_DNA"/>
</dbReference>
<dbReference type="AlphaFoldDB" id="A0A9N9VJK0"/>
<proteinExistence type="predicted"/>
<name>A0A9N9VJK0_9HYPO</name>
<protein>
    <submittedName>
        <fullName evidence="1">Uncharacterized protein</fullName>
    </submittedName>
</protein>
<sequence length="339" mass="35958">MAAFRQHVRALIPPSLEEGWDLLVGFLEELHKLSDDTTVATVEEGSGNTRVSSTTSTTNTVHVVINVSGQVIVDDVGDIGDIETTGSNGSGNEDGAASISEEFQGTLTFTLGTITVNGGGREVLVNEEIGERVSHALGLDKDEGQAASMGVENIKEDRALVDIFDVFNTLSNVLRGRTDTTDGKENIVLKEVPGEHLNIAGEGGREHQSLAVGNAGHILTLDNAADLRLETHVQHTISLVENQVLDVAKGNATTLYEIDQSSGCSNKQIAATLNLTELRANISTTVDDAGSNPGSVGEFSRLIINLRDQFSGRGKDQRSRVGLALTSETTTATGRGRNR</sequence>
<dbReference type="OrthoDB" id="5145586at2759"/>